<dbReference type="EMBL" id="BHXC01000001">
    <property type="protein sequence ID" value="GCB87573.1"/>
    <property type="molecule type" value="Genomic_DNA"/>
</dbReference>
<proteinExistence type="predicted"/>
<feature type="domain" description="Thioredoxin" evidence="1">
    <location>
        <begin position="2"/>
        <end position="50"/>
    </location>
</feature>
<dbReference type="Pfam" id="PF00085">
    <property type="entry name" value="Thioredoxin"/>
    <property type="match status" value="1"/>
</dbReference>
<dbReference type="AlphaFoldDB" id="A0A401QQJ8"/>
<gene>
    <name evidence="2" type="primary">trxA_1</name>
    <name evidence="2" type="ORF">SALB_00224</name>
</gene>
<dbReference type="CDD" id="cd02947">
    <property type="entry name" value="TRX_family"/>
    <property type="match status" value="1"/>
</dbReference>
<dbReference type="InterPro" id="IPR036249">
    <property type="entry name" value="Thioredoxin-like_sf"/>
</dbReference>
<evidence type="ECO:0000259" key="1">
    <source>
        <dbReference type="Pfam" id="PF00085"/>
    </source>
</evidence>
<dbReference type="Proteomes" id="UP000288351">
    <property type="component" value="Unassembled WGS sequence"/>
</dbReference>
<evidence type="ECO:0000313" key="2">
    <source>
        <dbReference type="EMBL" id="GCB87573.1"/>
    </source>
</evidence>
<comment type="caution">
    <text evidence="2">The sequence shown here is derived from an EMBL/GenBank/DDBJ whole genome shotgun (WGS) entry which is preliminary data.</text>
</comment>
<reference evidence="2 3" key="1">
    <citation type="journal article" date="2019" name="Microbiol. Resour. Announc.">
        <title>Draft Genome Sequence of the Most Traditional epsilon-Poly-l-Lysine Producer, Streptomyces albulus NBRC14147.</title>
        <authorList>
            <person name="Yamanaka K."/>
            <person name="Hamano Y."/>
        </authorList>
    </citation>
    <scope>NUCLEOTIDE SEQUENCE [LARGE SCALE GENOMIC DNA]</scope>
    <source>
        <strain evidence="2 3">NBRC 14147</strain>
    </source>
</reference>
<sequence length="55" mass="6189">MAYLDNDQNPAALKKYNPSGIPAFYLFKNGQAVSYRIGYYTAAQIKEWLRSNGVA</sequence>
<evidence type="ECO:0000313" key="3">
    <source>
        <dbReference type="Proteomes" id="UP000288351"/>
    </source>
</evidence>
<dbReference type="SUPFAM" id="SSF52833">
    <property type="entry name" value="Thioredoxin-like"/>
    <property type="match status" value="1"/>
</dbReference>
<protein>
    <submittedName>
        <fullName evidence="2">Thioredoxin 1</fullName>
    </submittedName>
</protein>
<organism evidence="2 3">
    <name type="scientific">Streptomyces noursei</name>
    <name type="common">Streptomyces albulus</name>
    <dbReference type="NCBI Taxonomy" id="1971"/>
    <lineage>
        <taxon>Bacteria</taxon>
        <taxon>Bacillati</taxon>
        <taxon>Actinomycetota</taxon>
        <taxon>Actinomycetes</taxon>
        <taxon>Kitasatosporales</taxon>
        <taxon>Streptomycetaceae</taxon>
        <taxon>Streptomyces</taxon>
    </lineage>
</organism>
<dbReference type="RefSeq" id="WP_016576751.1">
    <property type="nucleotide sequence ID" value="NZ_CP170369.1"/>
</dbReference>
<dbReference type="InterPro" id="IPR013766">
    <property type="entry name" value="Thioredoxin_domain"/>
</dbReference>
<accession>A0A401QQJ8</accession>
<dbReference type="Gene3D" id="3.40.30.10">
    <property type="entry name" value="Glutaredoxin"/>
    <property type="match status" value="1"/>
</dbReference>
<name>A0A401QQJ8_STRNR</name>